<feature type="repeat" description="PPR" evidence="2">
    <location>
        <begin position="513"/>
        <end position="548"/>
    </location>
</feature>
<comment type="caution">
    <text evidence="3">The sequence shown here is derived from an EMBL/GenBank/DDBJ whole genome shotgun (WGS) entry which is preliminary data.</text>
</comment>
<feature type="repeat" description="PPR" evidence="2">
    <location>
        <begin position="148"/>
        <end position="182"/>
    </location>
</feature>
<dbReference type="AlphaFoldDB" id="A0A835CZH9"/>
<feature type="repeat" description="PPR" evidence="2">
    <location>
        <begin position="412"/>
        <end position="446"/>
    </location>
</feature>
<dbReference type="PANTHER" id="PTHR47926:SF419">
    <property type="entry name" value="(WILD MALAYSIAN BANANA) HYPOTHETICAL PROTEIN"/>
    <property type="match status" value="1"/>
</dbReference>
<feature type="repeat" description="PPR" evidence="2">
    <location>
        <begin position="249"/>
        <end position="279"/>
    </location>
</feature>
<dbReference type="FunFam" id="1.25.40.10:FF:000090">
    <property type="entry name" value="Pentatricopeptide repeat-containing protein, chloroplastic"/>
    <property type="match status" value="1"/>
</dbReference>
<organism evidence="3 4">
    <name type="scientific">Tetracentron sinense</name>
    <name type="common">Spur-leaf</name>
    <dbReference type="NCBI Taxonomy" id="13715"/>
    <lineage>
        <taxon>Eukaryota</taxon>
        <taxon>Viridiplantae</taxon>
        <taxon>Streptophyta</taxon>
        <taxon>Embryophyta</taxon>
        <taxon>Tracheophyta</taxon>
        <taxon>Spermatophyta</taxon>
        <taxon>Magnoliopsida</taxon>
        <taxon>Trochodendrales</taxon>
        <taxon>Trochodendraceae</taxon>
        <taxon>Tetracentron</taxon>
    </lineage>
</organism>
<sequence>MKRAVGSLSSINPRTAFKAYVETCVSLLSYCSNQGSITEGRLLHRHVIKMGISSDRYIAIKLLIMYLNHKKSVEVNEILKDFGGFDLVAWNCMISANVQHGNLEEAVRLFDEMPERNEVSWTALSAGFMKFGRVEESMWYFERNPFQNVVSWTAVISGFVRNGYTLKALKLFLKMLEFGIMPNDVTFTCVVRACAGLGDYGLGRSVLGFIVKVGFENNLSVSNSLITLHLKMGEIDLAQEVFDGMEERDVVSWTAILDVYVQMGELPEARRIFNEMPERNEVSWSAMIARYSQSGDSIEALRLFGQMVRDGFKPNISCFSSILSALACLEDLRVGMSIHGHVIKIGIEGEVFIGSPLIDMYCKCGKTEAGRWVFDSISERNVVSWNSMVAGYSLNGQLEEATELFEQIPKRNNISWNAIITGYVQNEHCDKVLEVFNEMLLSGETPNQFTFSSILRACASLASLEKGKNLHGKIIKLGIQYEVFVGTALTDMYAKSGDIESSKQVFDRMPEKNEVSWTAMIQGFADNGLANEALILFEEMEMTSGVAPSELVFLAVLFACSHCGLVDKALLYFKSMERVYGIKPRGRHYTCVVDVLARSGRLTEAEEFINAMPFQPEVNAWAALLSGCNTYKNEEVAERTARKLWELTEKNSAGYVLLSNTYASAGRWSDVSKVRKLMREKGLKKNGGCSWLEVRNEVNSFYSEDGCHSHSTEIYWILELLMSEMMSVKNSE</sequence>
<dbReference type="InterPro" id="IPR011990">
    <property type="entry name" value="TPR-like_helical_dom_sf"/>
</dbReference>
<dbReference type="EMBL" id="JABCRI010000023">
    <property type="protein sequence ID" value="KAF8378262.1"/>
    <property type="molecule type" value="Genomic_DNA"/>
</dbReference>
<protein>
    <submittedName>
        <fullName evidence="3">Uncharacterized protein</fullName>
    </submittedName>
</protein>
<feature type="repeat" description="PPR" evidence="2">
    <location>
        <begin position="86"/>
        <end position="120"/>
    </location>
</feature>
<evidence type="ECO:0000313" key="4">
    <source>
        <dbReference type="Proteomes" id="UP000655225"/>
    </source>
</evidence>
<dbReference type="PROSITE" id="PS51375">
    <property type="entry name" value="PPR"/>
    <property type="match status" value="7"/>
</dbReference>
<evidence type="ECO:0000256" key="1">
    <source>
        <dbReference type="ARBA" id="ARBA00022737"/>
    </source>
</evidence>
<dbReference type="PANTHER" id="PTHR47926">
    <property type="entry name" value="PENTATRICOPEPTIDE REPEAT-CONTAINING PROTEIN"/>
    <property type="match status" value="1"/>
</dbReference>
<reference evidence="3 4" key="1">
    <citation type="submission" date="2020-04" db="EMBL/GenBank/DDBJ databases">
        <title>Plant Genome Project.</title>
        <authorList>
            <person name="Zhang R.-G."/>
        </authorList>
    </citation>
    <scope>NUCLEOTIDE SEQUENCE [LARGE SCALE GENOMIC DNA]</scope>
    <source>
        <strain evidence="3">YNK0</strain>
        <tissue evidence="3">Leaf</tissue>
    </source>
</reference>
<dbReference type="FunFam" id="1.25.40.10:FF:000348">
    <property type="entry name" value="Pentatricopeptide repeat-containing protein chloroplastic"/>
    <property type="match status" value="1"/>
</dbReference>
<evidence type="ECO:0000256" key="2">
    <source>
        <dbReference type="PROSITE-ProRule" id="PRU00708"/>
    </source>
</evidence>
<dbReference type="Pfam" id="PF01535">
    <property type="entry name" value="PPR"/>
    <property type="match status" value="8"/>
</dbReference>
<dbReference type="Pfam" id="PF20431">
    <property type="entry name" value="E_motif"/>
    <property type="match status" value="1"/>
</dbReference>
<dbReference type="NCBIfam" id="TIGR00756">
    <property type="entry name" value="PPR"/>
    <property type="match status" value="7"/>
</dbReference>
<dbReference type="InterPro" id="IPR046960">
    <property type="entry name" value="PPR_At4g14850-like_plant"/>
</dbReference>
<dbReference type="Proteomes" id="UP000655225">
    <property type="component" value="Unassembled WGS sequence"/>
</dbReference>
<keyword evidence="4" id="KW-1185">Reference proteome</keyword>
<dbReference type="OrthoDB" id="185373at2759"/>
<keyword evidence="1" id="KW-0677">Repeat</keyword>
<dbReference type="Gene3D" id="1.25.40.10">
    <property type="entry name" value="Tetratricopeptide repeat domain"/>
    <property type="match status" value="6"/>
</dbReference>
<dbReference type="GO" id="GO:0009451">
    <property type="term" value="P:RNA modification"/>
    <property type="evidence" value="ECO:0007669"/>
    <property type="project" value="InterPro"/>
</dbReference>
<feature type="repeat" description="PPR" evidence="2">
    <location>
        <begin position="381"/>
        <end position="411"/>
    </location>
</feature>
<feature type="repeat" description="PPR" evidence="2">
    <location>
        <begin position="280"/>
        <end position="314"/>
    </location>
</feature>
<evidence type="ECO:0000313" key="3">
    <source>
        <dbReference type="EMBL" id="KAF8378262.1"/>
    </source>
</evidence>
<dbReference type="Pfam" id="PF13041">
    <property type="entry name" value="PPR_2"/>
    <property type="match status" value="3"/>
</dbReference>
<accession>A0A835CZH9</accession>
<dbReference type="GO" id="GO:0003723">
    <property type="term" value="F:RNA binding"/>
    <property type="evidence" value="ECO:0007669"/>
    <property type="project" value="InterPro"/>
</dbReference>
<dbReference type="InterPro" id="IPR046848">
    <property type="entry name" value="E_motif"/>
</dbReference>
<dbReference type="InterPro" id="IPR002885">
    <property type="entry name" value="PPR_rpt"/>
</dbReference>
<gene>
    <name evidence="3" type="ORF">HHK36_029601</name>
</gene>
<dbReference type="OMA" id="PNKSCFA"/>
<proteinExistence type="predicted"/>
<name>A0A835CZH9_TETSI</name>